<protein>
    <submittedName>
        <fullName evidence="2">Uncharacterized protein</fullName>
    </submittedName>
</protein>
<sequence length="151" mass="17016">MLGITTKSNVLQAMLSADRSSSLRPIIDQYLTVKRNSTGRTWGQACDKIGDLELYLLEPDNLKQLVAVGISYERLSNEFVAFRKLNGLPRSELFTPRFSTPLTQLSAMERGRLLGYTSRRVVPPPTRKPNILPAYQETENKDVPPEYSKGD</sequence>
<reference evidence="2" key="1">
    <citation type="submission" date="2014-08" db="EMBL/GenBank/DDBJ databases">
        <authorList>
            <person name="Sharma Rahul"/>
            <person name="Thines Marco"/>
        </authorList>
    </citation>
    <scope>NUCLEOTIDE SEQUENCE</scope>
</reference>
<name>A0A0F7SSN0_PHARH</name>
<accession>A0A0F7SSN0</accession>
<feature type="region of interest" description="Disordered" evidence="1">
    <location>
        <begin position="124"/>
        <end position="151"/>
    </location>
</feature>
<evidence type="ECO:0000256" key="1">
    <source>
        <dbReference type="SAM" id="MobiDB-lite"/>
    </source>
</evidence>
<feature type="compositionally biased region" description="Basic and acidic residues" evidence="1">
    <location>
        <begin position="138"/>
        <end position="151"/>
    </location>
</feature>
<organism evidence="2">
    <name type="scientific">Phaffia rhodozyma</name>
    <name type="common">Yeast</name>
    <name type="synonym">Xanthophyllomyces dendrorhous</name>
    <dbReference type="NCBI Taxonomy" id="264483"/>
    <lineage>
        <taxon>Eukaryota</taxon>
        <taxon>Fungi</taxon>
        <taxon>Dikarya</taxon>
        <taxon>Basidiomycota</taxon>
        <taxon>Agaricomycotina</taxon>
        <taxon>Tremellomycetes</taxon>
        <taxon>Cystofilobasidiales</taxon>
        <taxon>Mrakiaceae</taxon>
        <taxon>Phaffia</taxon>
    </lineage>
</organism>
<dbReference type="EMBL" id="LN483166">
    <property type="protein sequence ID" value="CED84471.1"/>
    <property type="molecule type" value="Genomic_DNA"/>
</dbReference>
<dbReference type="AlphaFoldDB" id="A0A0F7SSN0"/>
<evidence type="ECO:0000313" key="2">
    <source>
        <dbReference type="EMBL" id="CED84471.1"/>
    </source>
</evidence>
<proteinExistence type="predicted"/>